<evidence type="ECO:0000313" key="8">
    <source>
        <dbReference type="EMBL" id="GHP01606.1"/>
    </source>
</evidence>
<comment type="subcellular location">
    <subcellularLocation>
        <location evidence="1">Membrane</location>
        <topology evidence="1">Multi-pass membrane protein</topology>
    </subcellularLocation>
</comment>
<dbReference type="PANTHER" id="PTHR42893">
    <property type="entry name" value="PROTEIN DETOXIFICATION 44, CHLOROPLASTIC-RELATED"/>
    <property type="match status" value="1"/>
</dbReference>
<evidence type="ECO:0000256" key="6">
    <source>
        <dbReference type="RuleBase" id="RU004914"/>
    </source>
</evidence>
<feature type="transmembrane region" description="Helical" evidence="6">
    <location>
        <begin position="176"/>
        <end position="203"/>
    </location>
</feature>
<comment type="caution">
    <text evidence="6">Lacks conserved residue(s) required for the propagation of feature annotation.</text>
</comment>
<feature type="transmembrane region" description="Helical" evidence="6">
    <location>
        <begin position="223"/>
        <end position="241"/>
    </location>
</feature>
<feature type="region of interest" description="Disordered" evidence="7">
    <location>
        <begin position="71"/>
        <end position="96"/>
    </location>
</feature>
<dbReference type="AlphaFoldDB" id="A0A830H3C2"/>
<name>A0A830H3C2_9CHLO</name>
<evidence type="ECO:0000256" key="5">
    <source>
        <dbReference type="ARBA" id="ARBA00023136"/>
    </source>
</evidence>
<evidence type="ECO:0000256" key="3">
    <source>
        <dbReference type="ARBA" id="ARBA00022692"/>
    </source>
</evidence>
<feature type="transmembrane region" description="Helical" evidence="6">
    <location>
        <begin position="524"/>
        <end position="544"/>
    </location>
</feature>
<proteinExistence type="inferred from homology"/>
<keyword evidence="3 6" id="KW-0812">Transmembrane</keyword>
<dbReference type="GO" id="GO:0016020">
    <property type="term" value="C:membrane"/>
    <property type="evidence" value="ECO:0007669"/>
    <property type="project" value="UniProtKB-SubCell"/>
</dbReference>
<comment type="similarity">
    <text evidence="2 6">Belongs to the multi antimicrobial extrusion (MATE) (TC 2.A.66.1) family.</text>
</comment>
<protein>
    <recommendedName>
        <fullName evidence="6">Protein DETOXIFICATION</fullName>
    </recommendedName>
    <alternativeName>
        <fullName evidence="6">Multidrug and toxic compound extrusion protein</fullName>
    </alternativeName>
</protein>
<feature type="transmembrane region" description="Helical" evidence="6">
    <location>
        <begin position="284"/>
        <end position="303"/>
    </location>
</feature>
<dbReference type="Pfam" id="PF01554">
    <property type="entry name" value="MatE"/>
    <property type="match status" value="1"/>
</dbReference>
<feature type="transmembrane region" description="Helical" evidence="6">
    <location>
        <begin position="253"/>
        <end position="272"/>
    </location>
</feature>
<keyword evidence="9" id="KW-1185">Reference proteome</keyword>
<evidence type="ECO:0000256" key="1">
    <source>
        <dbReference type="ARBA" id="ARBA00004141"/>
    </source>
</evidence>
<accession>A0A830H3C2</accession>
<feature type="compositionally biased region" description="Low complexity" evidence="7">
    <location>
        <begin position="71"/>
        <end position="85"/>
    </location>
</feature>
<dbReference type="GO" id="GO:0042910">
    <property type="term" value="F:xenobiotic transmembrane transporter activity"/>
    <property type="evidence" value="ECO:0007669"/>
    <property type="project" value="InterPro"/>
</dbReference>
<feature type="compositionally biased region" description="Polar residues" evidence="7">
    <location>
        <begin position="1"/>
        <end position="10"/>
    </location>
</feature>
<dbReference type="EMBL" id="BNJQ01000001">
    <property type="protein sequence ID" value="GHP01606.1"/>
    <property type="molecule type" value="Genomic_DNA"/>
</dbReference>
<reference evidence="8" key="1">
    <citation type="submission" date="2020-10" db="EMBL/GenBank/DDBJ databases">
        <title>Unveiling of a novel bifunctional photoreceptor, Dualchrome1, isolated from a cosmopolitan green alga.</title>
        <authorList>
            <person name="Suzuki S."/>
            <person name="Kawachi M."/>
        </authorList>
    </citation>
    <scope>NUCLEOTIDE SEQUENCE</scope>
    <source>
        <strain evidence="8">NIES 2893</strain>
    </source>
</reference>
<sequence>MAAAAQQVQAPDSPLSRMVNGLSSRQGAGHGGVAMSPAPTSPHDLDSDDSGDIHGGATGGLGLLNKMKNGKSNSGRMVSSSSSSKLNKDLKSPGANADVSPREIWYNAGICAASSAAEPLMGLVDSFFVGGLGVGPVAALGTNTVVFNLISFFASCSLATTTTDRLATARAQHNNAAALSALAVALRIAVISGVVLAIVLLAAPTSLLRAAGTNDEIEDDARAFMAVRLLAIPAGMVLVVAEGAYRALLELRVPFICIAGLNAANAVLNPLLIYRANLGVRGSALATTLAQWGGAAAFTHYLLRDGAKFGMPRGPGGAMAQIKTLLFGRVVLAGDLGDTIRQCLLFLMRASFINIVYTVAGTCANKLGTPAAAGHQVLRQVCTLTICATWAFQAVGQSVVANAYSAGAEGRARARRSAHMVVRYGSVTAVALAVASYVGCDVWPAWFLPSQAGGDDAAAAALNEARGAIFPLALFIAASANNAYEGVLLGAGDVRFCAMCFAPACGACLATLVFLLRWSSTTPSLSAVWTGLLAYYATLLLLFAMRFHLRFMRGPLLVGVAAPGPGGKLFSASQNKQQRDKQDAAV</sequence>
<keyword evidence="4 6" id="KW-1133">Transmembrane helix</keyword>
<dbReference type="Proteomes" id="UP000660262">
    <property type="component" value="Unassembled WGS sequence"/>
</dbReference>
<evidence type="ECO:0000256" key="7">
    <source>
        <dbReference type="SAM" id="MobiDB-lite"/>
    </source>
</evidence>
<dbReference type="InterPro" id="IPR002528">
    <property type="entry name" value="MATE_fam"/>
</dbReference>
<comment type="caution">
    <text evidence="8">The sequence shown here is derived from an EMBL/GenBank/DDBJ whole genome shotgun (WGS) entry which is preliminary data.</text>
</comment>
<evidence type="ECO:0000256" key="4">
    <source>
        <dbReference type="ARBA" id="ARBA00022989"/>
    </source>
</evidence>
<organism evidence="8 9">
    <name type="scientific">Pycnococcus provasolii</name>
    <dbReference type="NCBI Taxonomy" id="41880"/>
    <lineage>
        <taxon>Eukaryota</taxon>
        <taxon>Viridiplantae</taxon>
        <taxon>Chlorophyta</taxon>
        <taxon>Pseudoscourfieldiophyceae</taxon>
        <taxon>Pseudoscourfieldiales</taxon>
        <taxon>Pycnococcaceae</taxon>
        <taxon>Pycnococcus</taxon>
    </lineage>
</organism>
<dbReference type="OrthoDB" id="2126698at2759"/>
<feature type="transmembrane region" description="Helical" evidence="6">
    <location>
        <begin position="421"/>
        <end position="447"/>
    </location>
</feature>
<gene>
    <name evidence="8" type="ORF">PPROV_000036200</name>
</gene>
<keyword evidence="5 6" id="KW-0472">Membrane</keyword>
<dbReference type="GO" id="GO:0015297">
    <property type="term" value="F:antiporter activity"/>
    <property type="evidence" value="ECO:0007669"/>
    <property type="project" value="InterPro"/>
</dbReference>
<feature type="transmembrane region" description="Helical" evidence="6">
    <location>
        <begin position="467"/>
        <end position="484"/>
    </location>
</feature>
<feature type="region of interest" description="Disordered" evidence="7">
    <location>
        <begin position="1"/>
        <end position="58"/>
    </location>
</feature>
<dbReference type="InterPro" id="IPR044644">
    <property type="entry name" value="DinF-like"/>
</dbReference>
<evidence type="ECO:0000256" key="2">
    <source>
        <dbReference type="ARBA" id="ARBA00010199"/>
    </source>
</evidence>
<evidence type="ECO:0000313" key="9">
    <source>
        <dbReference type="Proteomes" id="UP000660262"/>
    </source>
</evidence>
<dbReference type="PANTHER" id="PTHR42893:SF46">
    <property type="entry name" value="PROTEIN DETOXIFICATION 44, CHLOROPLASTIC"/>
    <property type="match status" value="1"/>
</dbReference>
<feature type="transmembrane region" description="Helical" evidence="6">
    <location>
        <begin position="496"/>
        <end position="518"/>
    </location>
</feature>